<keyword evidence="1" id="KW-0812">Transmembrane</keyword>
<sequence length="560" mass="63116">MRELMSLIKVNLNVNFGISAFKYKYFKQKKELWQPILFLVVISSLIPTYLLFLGFLNGVYKGFEMINQEGMFLLVGFLISQMVIFIFGIMYVASKFYFANDLKFLIPLPIKPSNIVISKFIAILVNEYLITLPINIPVVTIYALNNNTNILYWLYSILIILFVPIIPLALSSIIIMVFMRYTNIKARRDLIRVIGFILIIATIIGIQVGVQYMSRDVPQGQEQEYIANLVKEKNALVAKSAVAFPPSRWAAISLSNSNSIEGFTSFITFIGTSSIIFYLMVLLGERVFYKGLIGGEEVTAKKKKLSNKEFRKRASKANHPVVSILLREIKLLLRTPIFLINSIGAIIVIPIALLIPLIASPEVFEYIKGLYSEEFINIANYFLIGFVIFISATNGVASTTFSREGKQFWISRVAPVRVEYQVTGKILSSLLVQLLTIAVILITASFLVNLKISTILLVTTLGLLGSIPIIEIGMLIDILRPLLDWDNPQKAMKQNLNVLFSMVAGLLYMLIYGGLIFVLSKINLSLLVIYSIILIVFIILSIVLFMMLAGTTIKRYKEIE</sequence>
<dbReference type="Pfam" id="PF16949">
    <property type="entry name" value="ABC_tran_2"/>
    <property type="match status" value="1"/>
</dbReference>
<feature type="transmembrane region" description="Helical" evidence="1">
    <location>
        <begin position="454"/>
        <end position="476"/>
    </location>
</feature>
<feature type="transmembrane region" description="Helical" evidence="1">
    <location>
        <begin position="496"/>
        <end position="518"/>
    </location>
</feature>
<evidence type="ECO:0000313" key="2">
    <source>
        <dbReference type="EMBL" id="RKD31957.1"/>
    </source>
</evidence>
<organism evidence="2 3">
    <name type="scientific">Thermohalobacter berrensis</name>
    <dbReference type="NCBI Taxonomy" id="99594"/>
    <lineage>
        <taxon>Bacteria</taxon>
        <taxon>Bacillati</taxon>
        <taxon>Bacillota</taxon>
        <taxon>Tissierellia</taxon>
        <taxon>Tissierellales</taxon>
        <taxon>Thermohalobacteraceae</taxon>
        <taxon>Thermohalobacter</taxon>
    </lineage>
</organism>
<name>A0A419T348_9FIRM</name>
<dbReference type="Proteomes" id="UP000284177">
    <property type="component" value="Unassembled WGS sequence"/>
</dbReference>
<keyword evidence="3" id="KW-1185">Reference proteome</keyword>
<evidence type="ECO:0000313" key="3">
    <source>
        <dbReference type="Proteomes" id="UP000284177"/>
    </source>
</evidence>
<feature type="transmembrane region" description="Helical" evidence="1">
    <location>
        <begin position="378"/>
        <end position="401"/>
    </location>
</feature>
<protein>
    <submittedName>
        <fullName evidence="2">Uncharacterized protein</fullName>
    </submittedName>
</protein>
<dbReference type="InterPro" id="IPR031599">
    <property type="entry name" value="ABC_tran_2"/>
</dbReference>
<feature type="transmembrane region" description="Helical" evidence="1">
    <location>
        <begin position="422"/>
        <end position="448"/>
    </location>
</feature>
<dbReference type="RefSeq" id="WP_120169058.1">
    <property type="nucleotide sequence ID" value="NZ_MCIB01000014.1"/>
</dbReference>
<proteinExistence type="predicted"/>
<feature type="transmembrane region" description="Helical" evidence="1">
    <location>
        <begin position="524"/>
        <end position="549"/>
    </location>
</feature>
<feature type="transmembrane region" description="Helical" evidence="1">
    <location>
        <begin position="263"/>
        <end position="283"/>
    </location>
</feature>
<feature type="transmembrane region" description="Helical" evidence="1">
    <location>
        <begin position="32"/>
        <end position="52"/>
    </location>
</feature>
<evidence type="ECO:0000256" key="1">
    <source>
        <dbReference type="SAM" id="Phobius"/>
    </source>
</evidence>
<dbReference type="AlphaFoldDB" id="A0A419T348"/>
<reference evidence="2 3" key="1">
    <citation type="submission" date="2016-08" db="EMBL/GenBank/DDBJ databases">
        <title>Novel Firmicutes and Novel Genomes.</title>
        <authorList>
            <person name="Poppleton D.I."/>
            <person name="Gribaldo S."/>
        </authorList>
    </citation>
    <scope>NUCLEOTIDE SEQUENCE [LARGE SCALE GENOMIC DNA]</scope>
    <source>
        <strain evidence="2 3">CTT3</strain>
    </source>
</reference>
<feature type="transmembrane region" description="Helical" evidence="1">
    <location>
        <begin position="190"/>
        <end position="210"/>
    </location>
</feature>
<keyword evidence="1" id="KW-0472">Membrane</keyword>
<feature type="transmembrane region" description="Helical" evidence="1">
    <location>
        <begin position="150"/>
        <end position="178"/>
    </location>
</feature>
<keyword evidence="1" id="KW-1133">Transmembrane helix</keyword>
<accession>A0A419T348</accession>
<dbReference type="EMBL" id="MCIB01000014">
    <property type="protein sequence ID" value="RKD31957.1"/>
    <property type="molecule type" value="Genomic_DNA"/>
</dbReference>
<feature type="transmembrane region" description="Helical" evidence="1">
    <location>
        <begin position="337"/>
        <end position="358"/>
    </location>
</feature>
<dbReference type="OrthoDB" id="138672at2"/>
<gene>
    <name evidence="2" type="ORF">BET03_11810</name>
</gene>
<feature type="transmembrane region" description="Helical" evidence="1">
    <location>
        <begin position="120"/>
        <end position="144"/>
    </location>
</feature>
<comment type="caution">
    <text evidence="2">The sequence shown here is derived from an EMBL/GenBank/DDBJ whole genome shotgun (WGS) entry which is preliminary data.</text>
</comment>
<feature type="transmembrane region" description="Helical" evidence="1">
    <location>
        <begin position="72"/>
        <end position="99"/>
    </location>
</feature>